<evidence type="ECO:0000256" key="1">
    <source>
        <dbReference type="SAM" id="MobiDB-lite"/>
    </source>
</evidence>
<proteinExistence type="predicted"/>
<dbReference type="EMBL" id="KQ434851">
    <property type="protein sequence ID" value="KZC08597.1"/>
    <property type="molecule type" value="Genomic_DNA"/>
</dbReference>
<sequence length="302" mass="33684">MERRPEGKEIFANILCVWASMGRVGTILTGRNKCAIVNSISSHGNRRTYSEAVPGEAIPRYLCNWGNDVQSPRAQCPSRFTLSPLCTKDTTVFVVALIVGVQSLSSSHSKGSSFQEDRNEVPGPSQLLTTRTNHANSRSTGRQIWRPKQERVKNHGPFQCYIGIVTEDSRTSARDQNVENDQVLSQGRFPWSMYIMEDIGRTNEHDEHAEELCWSSKNEGLGDLFLLHDDGGRGWIDCVQSVSFDQRRIRIIVGSHCESRTRGHSPLTAFSLFPTICFATNAAISVPAVQRTGVWTETSVNL</sequence>
<protein>
    <submittedName>
        <fullName evidence="2">Uncharacterized protein</fullName>
    </submittedName>
</protein>
<feature type="compositionally biased region" description="Polar residues" evidence="1">
    <location>
        <begin position="126"/>
        <end position="142"/>
    </location>
</feature>
<accession>A0A154P9U0</accession>
<feature type="region of interest" description="Disordered" evidence="1">
    <location>
        <begin position="106"/>
        <end position="148"/>
    </location>
</feature>
<reference evidence="2 3" key="1">
    <citation type="submission" date="2015-07" db="EMBL/GenBank/DDBJ databases">
        <title>The genome of Dufourea novaeangliae.</title>
        <authorList>
            <person name="Pan H."/>
            <person name="Kapheim K."/>
        </authorList>
    </citation>
    <scope>NUCLEOTIDE SEQUENCE [LARGE SCALE GENOMIC DNA]</scope>
    <source>
        <strain evidence="2">0120121106</strain>
        <tissue evidence="2">Whole body</tissue>
    </source>
</reference>
<evidence type="ECO:0000313" key="3">
    <source>
        <dbReference type="Proteomes" id="UP000076502"/>
    </source>
</evidence>
<dbReference type="AlphaFoldDB" id="A0A154P9U0"/>
<organism evidence="2 3">
    <name type="scientific">Dufourea novaeangliae</name>
    <name type="common">Sweat bee</name>
    <dbReference type="NCBI Taxonomy" id="178035"/>
    <lineage>
        <taxon>Eukaryota</taxon>
        <taxon>Metazoa</taxon>
        <taxon>Ecdysozoa</taxon>
        <taxon>Arthropoda</taxon>
        <taxon>Hexapoda</taxon>
        <taxon>Insecta</taxon>
        <taxon>Pterygota</taxon>
        <taxon>Neoptera</taxon>
        <taxon>Endopterygota</taxon>
        <taxon>Hymenoptera</taxon>
        <taxon>Apocrita</taxon>
        <taxon>Aculeata</taxon>
        <taxon>Apoidea</taxon>
        <taxon>Anthophila</taxon>
        <taxon>Halictidae</taxon>
        <taxon>Rophitinae</taxon>
        <taxon>Dufourea</taxon>
    </lineage>
</organism>
<keyword evidence="3" id="KW-1185">Reference proteome</keyword>
<name>A0A154P9U0_DUFNO</name>
<dbReference type="Proteomes" id="UP000076502">
    <property type="component" value="Unassembled WGS sequence"/>
</dbReference>
<evidence type="ECO:0000313" key="2">
    <source>
        <dbReference type="EMBL" id="KZC08597.1"/>
    </source>
</evidence>
<gene>
    <name evidence="2" type="ORF">WN55_11252</name>
</gene>